<organism evidence="1 2">
    <name type="scientific">Purpureocillium lilacinum</name>
    <name type="common">Paecilomyces lilacinus</name>
    <dbReference type="NCBI Taxonomy" id="33203"/>
    <lineage>
        <taxon>Eukaryota</taxon>
        <taxon>Fungi</taxon>
        <taxon>Dikarya</taxon>
        <taxon>Ascomycota</taxon>
        <taxon>Pezizomycotina</taxon>
        <taxon>Sordariomycetes</taxon>
        <taxon>Hypocreomycetidae</taxon>
        <taxon>Hypocreales</taxon>
        <taxon>Ophiocordycipitaceae</taxon>
        <taxon>Purpureocillium</taxon>
    </lineage>
</organism>
<evidence type="ECO:0000313" key="2">
    <source>
        <dbReference type="Proteomes" id="UP001638806"/>
    </source>
</evidence>
<reference evidence="1" key="1">
    <citation type="submission" date="2024-12" db="EMBL/GenBank/DDBJ databases">
        <title>Comparative genomics and development of molecular markers within Purpureocillium lilacinum and among Purpureocillium species.</title>
        <authorList>
            <person name="Yeh Z.-Y."/>
            <person name="Ni N.-T."/>
            <person name="Lo P.-H."/>
            <person name="Mushyakhwo K."/>
            <person name="Lin C.-F."/>
            <person name="Nai Y.-S."/>
        </authorList>
    </citation>
    <scope>NUCLEOTIDE SEQUENCE</scope>
    <source>
        <strain evidence="1">NCHU-NPUST-175</strain>
    </source>
</reference>
<dbReference type="EMBL" id="JBGNUJ010000012">
    <property type="protein sequence ID" value="KAL3953296.1"/>
    <property type="molecule type" value="Genomic_DNA"/>
</dbReference>
<protein>
    <submittedName>
        <fullName evidence="1">Uncharacterized protein</fullName>
    </submittedName>
</protein>
<sequence length="322" mass="35523">AIPAPERFRQQCAEAVRALELVIGSPAEHDHGHAMATNGDEEKSAKAQCMSIVNLSLSTLLDDHHQSPVRVPTYTSIMPDYTLYSYFRSSCSARLRIALNLKGIEYELVPVNLLKDEQLSESHRALNPSATVPLLVVRTGDDKTGLKIGQSVAALEYLDEAHPQGASLLPPASDLRGRAVVRALAQIIAADTQPVTNLRIMRRVRGLGGSAEDWNKELMAEGLRAYEAVAREHAGKFSYGDSLTIADACLMPAVWNAERFGVDVKGCFRPLPRSRPPWRSTRPSRRRITLGSPTRPTTYASTRTVYNTTKLHSSCRDCRLFC</sequence>
<accession>A0ACC4DAA7</accession>
<keyword evidence="2" id="KW-1185">Reference proteome</keyword>
<comment type="caution">
    <text evidence="1">The sequence shown here is derived from an EMBL/GenBank/DDBJ whole genome shotgun (WGS) entry which is preliminary data.</text>
</comment>
<dbReference type="Proteomes" id="UP001638806">
    <property type="component" value="Unassembled WGS sequence"/>
</dbReference>
<evidence type="ECO:0000313" key="1">
    <source>
        <dbReference type="EMBL" id="KAL3953296.1"/>
    </source>
</evidence>
<feature type="non-terminal residue" evidence="1">
    <location>
        <position position="1"/>
    </location>
</feature>
<gene>
    <name evidence="1" type="ORF">ACCO45_013239</name>
</gene>
<name>A0ACC4DAA7_PURLI</name>
<proteinExistence type="predicted"/>